<sequence length="177" mass="19916">MDPETLSPSVTNVTRMPMFHGPFTMTISGSTMSGKSVLCRKIIQHVDDLVTPKVDRIIWCYGVETAALKELAQNPRVKLIEGLPDFEELKYFDGHTLVVLDDLMHEVAASKEASALFTRYAHHYNCSVINIVQNLFFSKDRTIYVKCQLCPDSCFLDTPNISSKLMKTCVPVVIMVI</sequence>
<protein>
    <submittedName>
        <fullName evidence="2">Thymidine kinase</fullName>
    </submittedName>
</protein>
<keyword evidence="1" id="KW-1185">Reference proteome</keyword>
<reference evidence="2" key="1">
    <citation type="submission" date="2016-11" db="UniProtKB">
        <authorList>
            <consortium name="WormBaseParasite"/>
        </authorList>
    </citation>
    <scope>IDENTIFICATION</scope>
</reference>
<evidence type="ECO:0000313" key="1">
    <source>
        <dbReference type="Proteomes" id="UP000095287"/>
    </source>
</evidence>
<dbReference type="WBParaSite" id="L893_g28329.t1">
    <property type="protein sequence ID" value="L893_g28329.t1"/>
    <property type="gene ID" value="L893_g28329"/>
</dbReference>
<proteinExistence type="predicted"/>
<evidence type="ECO:0000313" key="2">
    <source>
        <dbReference type="WBParaSite" id="L893_g28329.t1"/>
    </source>
</evidence>
<accession>A0A1I7ZNH9</accession>
<name>A0A1I7ZNH9_9BILA</name>
<dbReference type="Proteomes" id="UP000095287">
    <property type="component" value="Unplaced"/>
</dbReference>
<dbReference type="AlphaFoldDB" id="A0A1I7ZNH9"/>
<organism evidence="1 2">
    <name type="scientific">Steinernema glaseri</name>
    <dbReference type="NCBI Taxonomy" id="37863"/>
    <lineage>
        <taxon>Eukaryota</taxon>
        <taxon>Metazoa</taxon>
        <taxon>Ecdysozoa</taxon>
        <taxon>Nematoda</taxon>
        <taxon>Chromadorea</taxon>
        <taxon>Rhabditida</taxon>
        <taxon>Tylenchina</taxon>
        <taxon>Panagrolaimomorpha</taxon>
        <taxon>Strongyloidoidea</taxon>
        <taxon>Steinernematidae</taxon>
        <taxon>Steinernema</taxon>
    </lineage>
</organism>